<comment type="caution">
    <text evidence="2">The sequence shown here is derived from an EMBL/GenBank/DDBJ whole genome shotgun (WGS) entry which is preliminary data.</text>
</comment>
<dbReference type="Proteomes" id="UP000249282">
    <property type="component" value="Unassembled WGS sequence"/>
</dbReference>
<feature type="transmembrane region" description="Helical" evidence="1">
    <location>
        <begin position="60"/>
        <end position="81"/>
    </location>
</feature>
<gene>
    <name evidence="2" type="ORF">DI542_00075</name>
</gene>
<accession>A0A2W5S1A2</accession>
<organism evidence="2 3">
    <name type="scientific">Acinetobacter johnsonii</name>
    <dbReference type="NCBI Taxonomy" id="40214"/>
    <lineage>
        <taxon>Bacteria</taxon>
        <taxon>Pseudomonadati</taxon>
        <taxon>Pseudomonadota</taxon>
        <taxon>Gammaproteobacteria</taxon>
        <taxon>Moraxellales</taxon>
        <taxon>Moraxellaceae</taxon>
        <taxon>Acinetobacter</taxon>
    </lineage>
</organism>
<dbReference type="EMBL" id="QFQJ01000001">
    <property type="protein sequence ID" value="PZQ93854.1"/>
    <property type="molecule type" value="Genomic_DNA"/>
</dbReference>
<evidence type="ECO:0000256" key="1">
    <source>
        <dbReference type="SAM" id="Phobius"/>
    </source>
</evidence>
<name>A0A2W5S1A2_ACIJO</name>
<dbReference type="AlphaFoldDB" id="A0A2W5S1A2"/>
<keyword evidence="1" id="KW-1133">Transmembrane helix</keyword>
<keyword evidence="1" id="KW-0472">Membrane</keyword>
<reference evidence="2 3" key="1">
    <citation type="submission" date="2017-11" db="EMBL/GenBank/DDBJ databases">
        <title>Infants hospitalized years apart are colonized by the same room-sourced microbial strains.</title>
        <authorList>
            <person name="Brooks B."/>
            <person name="Olm M.R."/>
            <person name="Firek B.A."/>
            <person name="Baker R."/>
            <person name="Thomas B.C."/>
            <person name="Morowitz M.J."/>
            <person name="Banfield J.F."/>
        </authorList>
    </citation>
    <scope>NUCLEOTIDE SEQUENCE [LARGE SCALE GENOMIC DNA]</scope>
    <source>
        <strain evidence="2">S2_003_000_R3_20</strain>
    </source>
</reference>
<proteinExistence type="predicted"/>
<evidence type="ECO:0000313" key="2">
    <source>
        <dbReference type="EMBL" id="PZQ93854.1"/>
    </source>
</evidence>
<keyword evidence="1" id="KW-0812">Transmembrane</keyword>
<protein>
    <submittedName>
        <fullName evidence="2">Uncharacterized protein</fullName>
    </submittedName>
</protein>
<feature type="transmembrane region" description="Helical" evidence="1">
    <location>
        <begin position="102"/>
        <end position="126"/>
    </location>
</feature>
<evidence type="ECO:0000313" key="3">
    <source>
        <dbReference type="Proteomes" id="UP000249282"/>
    </source>
</evidence>
<feature type="transmembrane region" description="Helical" evidence="1">
    <location>
        <begin position="153"/>
        <end position="177"/>
    </location>
</feature>
<feature type="transmembrane region" description="Helical" evidence="1">
    <location>
        <begin position="20"/>
        <end position="40"/>
    </location>
</feature>
<sequence length="183" mass="21398">MRNSFPLLAYLNTPIRYYYFYLIPLGLALLMVSFDVHFQGVFPSTIASNLSSPHKYLNDFFGICTFICIALIFINYFRVQLNRQQIQHIKLHYAKLNTQQRSMFSPLGLLFFIFMLLFFCLSWFLISDEIPYTDSSTKKGATMVYLKGFAHPYIIAVVNSLHYALTVLFALMTPYIFNVRKFT</sequence>